<name>A0ACC4DAM3_PURLI</name>
<proteinExistence type="predicted"/>
<sequence>MSAWPASWHTGTASRHVEGGGPGISTRPNHQAHRQVGESSVCTSRNGVQGASTQPGCDGFMARNRTARARALVLCSAVQSPHPAVPPGRPRRRQPSPIVASPSRASNISACPESGWGLNQERERERTHDTLPLLNKVLAGTQLLVRDIHEFPQHSRWPSAASEPARWSAQAEALTVPACGFGGQSASRSLSNQPTALLLPLSGTFLTRRLLDRPWAAFVGLLFLT</sequence>
<evidence type="ECO:0000313" key="2">
    <source>
        <dbReference type="Proteomes" id="UP001638806"/>
    </source>
</evidence>
<organism evidence="1 2">
    <name type="scientific">Purpureocillium lilacinum</name>
    <name type="common">Paecilomyces lilacinus</name>
    <dbReference type="NCBI Taxonomy" id="33203"/>
    <lineage>
        <taxon>Eukaryota</taxon>
        <taxon>Fungi</taxon>
        <taxon>Dikarya</taxon>
        <taxon>Ascomycota</taxon>
        <taxon>Pezizomycotina</taxon>
        <taxon>Sordariomycetes</taxon>
        <taxon>Hypocreomycetidae</taxon>
        <taxon>Hypocreales</taxon>
        <taxon>Ophiocordycipitaceae</taxon>
        <taxon>Purpureocillium</taxon>
    </lineage>
</organism>
<comment type="caution">
    <text evidence="1">The sequence shown here is derived from an EMBL/GenBank/DDBJ whole genome shotgun (WGS) entry which is preliminary data.</text>
</comment>
<gene>
    <name evidence="1" type="ORF">ACCO45_013016</name>
</gene>
<accession>A0ACC4DAM3</accession>
<evidence type="ECO:0000313" key="1">
    <source>
        <dbReference type="EMBL" id="KAL3953073.1"/>
    </source>
</evidence>
<keyword evidence="2" id="KW-1185">Reference proteome</keyword>
<reference evidence="1" key="1">
    <citation type="submission" date="2024-12" db="EMBL/GenBank/DDBJ databases">
        <title>Comparative genomics and development of molecular markers within Purpureocillium lilacinum and among Purpureocillium species.</title>
        <authorList>
            <person name="Yeh Z.-Y."/>
            <person name="Ni N.-T."/>
            <person name="Lo P.-H."/>
            <person name="Mushyakhwo K."/>
            <person name="Lin C.-F."/>
            <person name="Nai Y.-S."/>
        </authorList>
    </citation>
    <scope>NUCLEOTIDE SEQUENCE</scope>
    <source>
        <strain evidence="1">NCHU-NPUST-175</strain>
    </source>
</reference>
<dbReference type="EMBL" id="JBGNUJ010000012">
    <property type="protein sequence ID" value="KAL3953073.1"/>
    <property type="molecule type" value="Genomic_DNA"/>
</dbReference>
<dbReference type="Proteomes" id="UP001638806">
    <property type="component" value="Unassembled WGS sequence"/>
</dbReference>
<protein>
    <submittedName>
        <fullName evidence="1">Uncharacterized protein</fullName>
    </submittedName>
</protein>